<reference evidence="2" key="1">
    <citation type="submission" date="2021-01" db="EMBL/GenBank/DDBJ databases">
        <title>Whole genome shotgun sequence of Planotetraspora silvatica NBRC 100141.</title>
        <authorList>
            <person name="Komaki H."/>
            <person name="Tamura T."/>
        </authorList>
    </citation>
    <scope>NUCLEOTIDE SEQUENCE</scope>
    <source>
        <strain evidence="2">NBRC 100141</strain>
    </source>
</reference>
<evidence type="ECO:0000313" key="3">
    <source>
        <dbReference type="Proteomes" id="UP000644610"/>
    </source>
</evidence>
<sequence length="85" mass="8776">MASYGGARACPAHLVPDLVLTRGTPPRTRGLPASEPGLDAGAHDLMWTITDSPLSSANPQVKRAMVANGAVTRVRSAAGIRMVAL</sequence>
<dbReference type="EMBL" id="BOOQ01000032">
    <property type="protein sequence ID" value="GII48639.1"/>
    <property type="molecule type" value="Genomic_DNA"/>
</dbReference>
<keyword evidence="3" id="KW-1185">Reference proteome</keyword>
<name>A0A8J3UMI4_9ACTN</name>
<protein>
    <submittedName>
        <fullName evidence="2">Uncharacterized protein</fullName>
    </submittedName>
</protein>
<organism evidence="2 3">
    <name type="scientific">Planotetraspora silvatica</name>
    <dbReference type="NCBI Taxonomy" id="234614"/>
    <lineage>
        <taxon>Bacteria</taxon>
        <taxon>Bacillati</taxon>
        <taxon>Actinomycetota</taxon>
        <taxon>Actinomycetes</taxon>
        <taxon>Streptosporangiales</taxon>
        <taxon>Streptosporangiaceae</taxon>
        <taxon>Planotetraspora</taxon>
    </lineage>
</organism>
<evidence type="ECO:0000256" key="1">
    <source>
        <dbReference type="SAM" id="MobiDB-lite"/>
    </source>
</evidence>
<feature type="region of interest" description="Disordered" evidence="1">
    <location>
        <begin position="19"/>
        <end position="39"/>
    </location>
</feature>
<gene>
    <name evidence="2" type="ORF">Psi02_50630</name>
</gene>
<dbReference type="AlphaFoldDB" id="A0A8J3UMI4"/>
<dbReference type="Proteomes" id="UP000644610">
    <property type="component" value="Unassembled WGS sequence"/>
</dbReference>
<proteinExistence type="predicted"/>
<accession>A0A8J3UMI4</accession>
<comment type="caution">
    <text evidence="2">The sequence shown here is derived from an EMBL/GenBank/DDBJ whole genome shotgun (WGS) entry which is preliminary data.</text>
</comment>
<evidence type="ECO:0000313" key="2">
    <source>
        <dbReference type="EMBL" id="GII48639.1"/>
    </source>
</evidence>